<organism evidence="1">
    <name type="scientific">Arundo donax</name>
    <name type="common">Giant reed</name>
    <name type="synonym">Donax arundinaceus</name>
    <dbReference type="NCBI Taxonomy" id="35708"/>
    <lineage>
        <taxon>Eukaryota</taxon>
        <taxon>Viridiplantae</taxon>
        <taxon>Streptophyta</taxon>
        <taxon>Embryophyta</taxon>
        <taxon>Tracheophyta</taxon>
        <taxon>Spermatophyta</taxon>
        <taxon>Magnoliopsida</taxon>
        <taxon>Liliopsida</taxon>
        <taxon>Poales</taxon>
        <taxon>Poaceae</taxon>
        <taxon>PACMAD clade</taxon>
        <taxon>Arundinoideae</taxon>
        <taxon>Arundineae</taxon>
        <taxon>Arundo</taxon>
    </lineage>
</organism>
<dbReference type="AlphaFoldDB" id="A0A0A8YUV7"/>
<name>A0A0A8YUV7_ARUDO</name>
<reference evidence="1" key="2">
    <citation type="journal article" date="2015" name="Data Brief">
        <title>Shoot transcriptome of the giant reed, Arundo donax.</title>
        <authorList>
            <person name="Barrero R.A."/>
            <person name="Guerrero F.D."/>
            <person name="Moolhuijzen P."/>
            <person name="Goolsby J.A."/>
            <person name="Tidwell J."/>
            <person name="Bellgard S.E."/>
            <person name="Bellgard M.I."/>
        </authorList>
    </citation>
    <scope>NUCLEOTIDE SEQUENCE</scope>
    <source>
        <tissue evidence="1">Shoot tissue taken approximately 20 cm above the soil surface</tissue>
    </source>
</reference>
<sequence length="16" mass="1905">MATLRHCSRARLMVLF</sequence>
<protein>
    <submittedName>
        <fullName evidence="1">Uncharacterized protein</fullName>
    </submittedName>
</protein>
<evidence type="ECO:0000313" key="1">
    <source>
        <dbReference type="EMBL" id="JAD29168.1"/>
    </source>
</evidence>
<accession>A0A0A8YUV7</accession>
<dbReference type="EMBL" id="GBRH01268727">
    <property type="protein sequence ID" value="JAD29168.1"/>
    <property type="molecule type" value="Transcribed_RNA"/>
</dbReference>
<reference evidence="1" key="1">
    <citation type="submission" date="2014-09" db="EMBL/GenBank/DDBJ databases">
        <authorList>
            <person name="Magalhaes I.L.F."/>
            <person name="Oliveira U."/>
            <person name="Santos F.R."/>
            <person name="Vidigal T.H.D.A."/>
            <person name="Brescovit A.D."/>
            <person name="Santos A.J."/>
        </authorList>
    </citation>
    <scope>NUCLEOTIDE SEQUENCE</scope>
    <source>
        <tissue evidence="1">Shoot tissue taken approximately 20 cm above the soil surface</tissue>
    </source>
</reference>
<proteinExistence type="predicted"/>